<feature type="region of interest" description="Disordered" evidence="1">
    <location>
        <begin position="41"/>
        <end position="70"/>
    </location>
</feature>
<feature type="chain" id="PRO_5004651536" evidence="2">
    <location>
        <begin position="22"/>
        <end position="427"/>
    </location>
</feature>
<dbReference type="Proteomes" id="UP000018144">
    <property type="component" value="Unassembled WGS sequence"/>
</dbReference>
<evidence type="ECO:0000313" key="3">
    <source>
        <dbReference type="EMBL" id="CCX30478.1"/>
    </source>
</evidence>
<feature type="signal peptide" evidence="2">
    <location>
        <begin position="1"/>
        <end position="21"/>
    </location>
</feature>
<dbReference type="OrthoDB" id="549336at2759"/>
<keyword evidence="2" id="KW-0732">Signal</keyword>
<evidence type="ECO:0000313" key="4">
    <source>
        <dbReference type="Proteomes" id="UP000018144"/>
    </source>
</evidence>
<dbReference type="OMA" id="THLFCTI"/>
<dbReference type="eggNOG" id="ENOG502RYIU">
    <property type="taxonomic scope" value="Eukaryota"/>
</dbReference>
<keyword evidence="4" id="KW-1185">Reference proteome</keyword>
<feature type="compositionally biased region" description="Polar residues" evidence="1">
    <location>
        <begin position="48"/>
        <end position="70"/>
    </location>
</feature>
<evidence type="ECO:0000256" key="2">
    <source>
        <dbReference type="SAM" id="SignalP"/>
    </source>
</evidence>
<protein>
    <submittedName>
        <fullName evidence="3">Uncharacterized protein</fullName>
    </submittedName>
</protein>
<dbReference type="EMBL" id="HF935441">
    <property type="protein sequence ID" value="CCX30478.1"/>
    <property type="molecule type" value="Genomic_DNA"/>
</dbReference>
<reference evidence="3 4" key="1">
    <citation type="journal article" date="2013" name="PLoS Genet.">
        <title>The genome and development-dependent transcriptomes of Pyronema confluens: a window into fungal evolution.</title>
        <authorList>
            <person name="Traeger S."/>
            <person name="Altegoer F."/>
            <person name="Freitag M."/>
            <person name="Gabaldon T."/>
            <person name="Kempken F."/>
            <person name="Kumar A."/>
            <person name="Marcet-Houben M."/>
            <person name="Poggeler S."/>
            <person name="Stajich J.E."/>
            <person name="Nowrousian M."/>
        </authorList>
    </citation>
    <scope>NUCLEOTIDE SEQUENCE [LARGE SCALE GENOMIC DNA]</scope>
    <source>
        <strain evidence="4">CBS 100304</strain>
        <tissue evidence="3">Vegetative mycelium</tissue>
    </source>
</reference>
<name>U4LF37_PYROM</name>
<evidence type="ECO:0000256" key="1">
    <source>
        <dbReference type="SAM" id="MobiDB-lite"/>
    </source>
</evidence>
<gene>
    <name evidence="3" type="ORF">PCON_08677</name>
</gene>
<organism evidence="3 4">
    <name type="scientific">Pyronema omphalodes (strain CBS 100304)</name>
    <name type="common">Pyronema confluens</name>
    <dbReference type="NCBI Taxonomy" id="1076935"/>
    <lineage>
        <taxon>Eukaryota</taxon>
        <taxon>Fungi</taxon>
        <taxon>Dikarya</taxon>
        <taxon>Ascomycota</taxon>
        <taxon>Pezizomycotina</taxon>
        <taxon>Pezizomycetes</taxon>
        <taxon>Pezizales</taxon>
        <taxon>Pyronemataceae</taxon>
        <taxon>Pyronema</taxon>
    </lineage>
</organism>
<proteinExistence type="predicted"/>
<accession>U4LF37</accession>
<sequence length="427" mass="46702">MQRRLLLLLILTISFLLLAGSFLFHHPSYTPLPVQKFTGLTQHHAPSESPSSNLHFTNTPEAAPLNSNPSSDAISITITETGGSHDEVVAALVHSFGSHPRSSLSLYQLLPRYKITEIIAAFSLPRPAPAPKQPQAFIDAFAANQPEAKPQIFVAATCELDVVRLAGQLGSLLADGKTWLFCVVHHSDRWASDAGHGLEGAITSWVEAGRITFITLSPHTAEYLSKSIGTWATPSKTSVDIRSLAPLFPVELPAMPGPEEKEELAFGLQGDYDPARRDYGRIFQQLKDFIAGGGNVIMHLLGHGAHPQVPPEITKNVVFDERLAYGEFYGIISKGFALLPAFASKEYLDRKASSSVPAALIGGVPLVATKEIVKAYSYIDESVVWMQNEGEGDLELVGRILKMNPSERRKKKELVRAKWLSNGLRKR</sequence>
<dbReference type="AlphaFoldDB" id="U4LF37"/>